<feature type="compositionally biased region" description="Low complexity" evidence="4">
    <location>
        <begin position="396"/>
        <end position="406"/>
    </location>
</feature>
<sequence>MIGATQEDGMANPGFGFGAGTGSTDEFERLARQYWGAWGDALRNSIPGAAPPDPVRMGNQAWQDAIDWWTRQASGRSAHDDTLWRFNRQASDWYAQMQRVAAQFGGGDSTAADVAAAWKEALGGGSVNVFADMFRSMAGNGVHGVEQWSEDAAPWLRLLRTEGSSLLQMPAFGFAREHQERAQALAAAQLEAQEASNAFNTLLLKSSESAFKVFERMLAEHEAPGLQITSARALFDLWVEAAEQAYAETALSEDYRTAYGNLVNAQMKLRAGVQKEVEIASSLLGMPTRSELDGAHRKIVELERALRRMRDRVEQGGAGPSAPSKPRGASSRERDDARPATARRAAKPAAADPATAAAAKSGAKPAQGKAANGKAARRATKRSPAGKPVPARKRAPASPARVARSPTNGFSTAIPVAPQPLARDADA</sequence>
<evidence type="ECO:0000256" key="3">
    <source>
        <dbReference type="ARBA" id="ARBA00022752"/>
    </source>
</evidence>
<proteinExistence type="predicted"/>
<dbReference type="EMBL" id="VTFT01000001">
    <property type="protein sequence ID" value="TYT25088.1"/>
    <property type="molecule type" value="Genomic_DNA"/>
</dbReference>
<protein>
    <recommendedName>
        <fullName evidence="2">Poly(3-hydroxyalkanoate) polymerase subunit PhaE</fullName>
    </recommendedName>
</protein>
<dbReference type="GO" id="GO:0042619">
    <property type="term" value="P:poly-hydroxybutyrate biosynthetic process"/>
    <property type="evidence" value="ECO:0007669"/>
    <property type="project" value="UniProtKB-KW"/>
</dbReference>
<evidence type="ECO:0000313" key="6">
    <source>
        <dbReference type="Proteomes" id="UP000324973"/>
    </source>
</evidence>
<accession>A0A5D4XK69</accession>
<dbReference type="UniPathway" id="UPA00917"/>
<feature type="compositionally biased region" description="Low complexity" evidence="4">
    <location>
        <begin position="339"/>
        <end position="374"/>
    </location>
</feature>
<keyword evidence="6" id="KW-1185">Reference proteome</keyword>
<comment type="pathway">
    <text evidence="1">Biopolymer metabolism; poly-(R)-3-hydroxybutanoate biosynthesis.</text>
</comment>
<evidence type="ECO:0000313" key="5">
    <source>
        <dbReference type="EMBL" id="TYT25088.1"/>
    </source>
</evidence>
<comment type="caution">
    <text evidence="5">The sequence shown here is derived from an EMBL/GenBank/DDBJ whole genome shotgun (WGS) entry which is preliminary data.</text>
</comment>
<dbReference type="Pfam" id="PF09712">
    <property type="entry name" value="PHA_synth_III_E"/>
    <property type="match status" value="1"/>
</dbReference>
<dbReference type="InterPro" id="IPR010123">
    <property type="entry name" value="PHA_synth_III_E"/>
</dbReference>
<dbReference type="NCBIfam" id="TIGR01834">
    <property type="entry name" value="PHA_synth_III_E"/>
    <property type="match status" value="1"/>
</dbReference>
<dbReference type="OrthoDB" id="6115526at2"/>
<organism evidence="5 6">
    <name type="scientific">Luteimonas viscosa</name>
    <dbReference type="NCBI Taxonomy" id="1132694"/>
    <lineage>
        <taxon>Bacteria</taxon>
        <taxon>Pseudomonadati</taxon>
        <taxon>Pseudomonadota</taxon>
        <taxon>Gammaproteobacteria</taxon>
        <taxon>Lysobacterales</taxon>
        <taxon>Lysobacteraceae</taxon>
        <taxon>Luteimonas</taxon>
    </lineage>
</organism>
<evidence type="ECO:0000256" key="1">
    <source>
        <dbReference type="ARBA" id="ARBA00004683"/>
    </source>
</evidence>
<reference evidence="5 6" key="1">
    <citation type="submission" date="2019-08" db="EMBL/GenBank/DDBJ databases">
        <title>Luteimonas viscosus sp. nov., isolated from soil of a sunflower field.</title>
        <authorList>
            <person name="Jianli Z."/>
            <person name="Ying Z."/>
        </authorList>
    </citation>
    <scope>NUCLEOTIDE SEQUENCE [LARGE SCALE GENOMIC DNA]</scope>
    <source>
        <strain evidence="5 6">XBU10</strain>
    </source>
</reference>
<evidence type="ECO:0000256" key="4">
    <source>
        <dbReference type="SAM" id="MobiDB-lite"/>
    </source>
</evidence>
<feature type="region of interest" description="Disordered" evidence="4">
    <location>
        <begin position="311"/>
        <end position="427"/>
    </location>
</feature>
<evidence type="ECO:0000256" key="2">
    <source>
        <dbReference type="ARBA" id="ARBA00019066"/>
    </source>
</evidence>
<name>A0A5D4XK69_9GAMM</name>
<keyword evidence="3" id="KW-0583">PHB biosynthesis</keyword>
<dbReference type="AlphaFoldDB" id="A0A5D4XK69"/>
<dbReference type="Proteomes" id="UP000324973">
    <property type="component" value="Unassembled WGS sequence"/>
</dbReference>
<gene>
    <name evidence="5" type="primary">phaE</name>
    <name evidence="5" type="ORF">FZO89_01695</name>
</gene>